<sequence>MLKAVLRYQAADIVKKAMETTDAEGHTPFSRSLLEQTRSPKEKYLESVVILIEYIEFSSAMTQSPESVLFLAVRANSEQVFDFLIDSNMNIQSLDSDGNCPLHYLSHLATEHFVSRLKLLHQGACNSHGSNGPPLQSYLRNCLIRLNHTVNKVIIEQLYTKDIPPFSLWEEYTATYKAISTARVVKDTVLGDTGTSAGAALVQLGYLASYESQNKRSGLFPLLDNIPPENCRWICPLIRLVAGETSYWSEFRKSDPAVRLLKLAVRFMDLDFLKWLLSQGVNIHDRVEGYSALEDLVRNTPHDPQIRPQMFNLVVEHADRYRINETGPDGLALVHQFRHSCNGWMIEPLARLGMDLNLSVQKSARNPALVHHLMKRHFEYASALLSSGADPCRSNRRGWNAVLAASAVGATGCLEEIYCADEIEKKIDWSKTCTDYYYSPEKVQCGGMNGLHLAASAGHVAILKFYIKHGLLQDLDSANDLGLRPLHLATAEGHLGVIKFLHCEGCDINAKSEDGSTALHLAAKYGFYEIANYLIQSGCEPSLDDAGWSPLLYAHQSNNKEVAEYLESIGSNSMKGAGNGMLPLGVASTLRAKATANAFEVAICQNNLAMCQALYNNHCDLDSYLFSCGGCSPLIKAILDHRPEIVEWLLRENASMARTACHLPDFPKAIHLLIGNPTLSEFLPGGLQNYRQQGGAFLGEFPGLIHAALLTHDINTLRLLLDHLKQNKHHYAKVNNTHVENVLSVAVNEPNMNGEAPIHLAAVQIGDLDAIDLLLDMGADINARDHWLNTPLVATIQYGTVNKLKVATHLIAKGACVERRGSNNHTALMEACSQGLPDVVEELLDAHDNTAVMDQDQFSLLHFTMDPRTFAILVQKGLDIHSLKFDGWSGLHLAVFEPSYTSSLLNMDIRLEDSNPIQWAGINLTALPGSLGFLRLARRKYRREALEMFINLSPCNSWSPLSLAAASGSVAIMDSLLSLGAPLDSNGCPLGSALMAAGEAGQEDSVIFLVRRGAALTYSGSSGPRSVFVAAQKFPDVLNWLLVGRFMDQAKLAAATTFPDGLEDGDKYDRLYTWGGPIKAELIITGIKERHPQESSFEYWCRLMRIKKCWRGRVVMLTPGMRTTRPSNLVPREYVRIHPDGYEVRR</sequence>
<dbReference type="SUPFAM" id="SSF48403">
    <property type="entry name" value="Ankyrin repeat"/>
    <property type="match status" value="3"/>
</dbReference>
<reference evidence="4 5" key="1">
    <citation type="submission" date="2023-01" db="EMBL/GenBank/DDBJ databases">
        <title>Analysis of 21 Apiospora genomes using comparative genomics revels a genus with tremendous synthesis potential of carbohydrate active enzymes and secondary metabolites.</title>
        <authorList>
            <person name="Sorensen T."/>
        </authorList>
    </citation>
    <scope>NUCLEOTIDE SEQUENCE [LARGE SCALE GENOMIC DNA]</scope>
    <source>
        <strain evidence="4 5">CBS 24483</strain>
    </source>
</reference>
<dbReference type="PANTHER" id="PTHR24198">
    <property type="entry name" value="ANKYRIN REPEAT AND PROTEIN KINASE DOMAIN-CONTAINING PROTEIN"/>
    <property type="match status" value="1"/>
</dbReference>
<evidence type="ECO:0000256" key="3">
    <source>
        <dbReference type="PROSITE-ProRule" id="PRU00023"/>
    </source>
</evidence>
<evidence type="ECO:0000313" key="4">
    <source>
        <dbReference type="EMBL" id="KAK7967900.1"/>
    </source>
</evidence>
<keyword evidence="1" id="KW-0677">Repeat</keyword>
<dbReference type="PROSITE" id="PS50297">
    <property type="entry name" value="ANK_REP_REGION"/>
    <property type="match status" value="4"/>
</dbReference>
<dbReference type="EMBL" id="JAQQWE010000001">
    <property type="protein sequence ID" value="KAK7967900.1"/>
    <property type="molecule type" value="Genomic_DNA"/>
</dbReference>
<evidence type="ECO:0000313" key="5">
    <source>
        <dbReference type="Proteomes" id="UP001391051"/>
    </source>
</evidence>
<dbReference type="Proteomes" id="UP001391051">
    <property type="component" value="Unassembled WGS sequence"/>
</dbReference>
<keyword evidence="2 3" id="KW-0040">ANK repeat</keyword>
<evidence type="ECO:0008006" key="6">
    <source>
        <dbReference type="Google" id="ProtNLM"/>
    </source>
</evidence>
<feature type="repeat" description="ANK" evidence="3">
    <location>
        <begin position="446"/>
        <end position="478"/>
    </location>
</feature>
<dbReference type="Gene3D" id="1.25.40.20">
    <property type="entry name" value="Ankyrin repeat-containing domain"/>
    <property type="match status" value="5"/>
</dbReference>
<evidence type="ECO:0000256" key="1">
    <source>
        <dbReference type="ARBA" id="ARBA00022737"/>
    </source>
</evidence>
<dbReference type="PANTHER" id="PTHR24198:SF194">
    <property type="entry name" value="INVERSIN-A"/>
    <property type="match status" value="1"/>
</dbReference>
<dbReference type="GeneID" id="92071461"/>
<dbReference type="InterPro" id="IPR002110">
    <property type="entry name" value="Ankyrin_rpt"/>
</dbReference>
<dbReference type="Pfam" id="PF12796">
    <property type="entry name" value="Ank_2"/>
    <property type="match status" value="2"/>
</dbReference>
<proteinExistence type="predicted"/>
<feature type="repeat" description="ANK" evidence="3">
    <location>
        <begin position="956"/>
        <end position="988"/>
    </location>
</feature>
<keyword evidence="5" id="KW-1185">Reference proteome</keyword>
<dbReference type="InterPro" id="IPR036770">
    <property type="entry name" value="Ankyrin_rpt-contain_sf"/>
</dbReference>
<accession>A0ABR1QYZ1</accession>
<dbReference type="RefSeq" id="XP_066707292.1">
    <property type="nucleotide sequence ID" value="XM_066838399.1"/>
</dbReference>
<dbReference type="PROSITE" id="PS50088">
    <property type="entry name" value="ANK_REPEAT"/>
    <property type="match status" value="5"/>
</dbReference>
<feature type="repeat" description="ANK" evidence="3">
    <location>
        <begin position="514"/>
        <end position="546"/>
    </location>
</feature>
<name>A0ABR1QYZ1_9PEZI</name>
<dbReference type="PRINTS" id="PR01415">
    <property type="entry name" value="ANKYRIN"/>
</dbReference>
<comment type="caution">
    <text evidence="4">The sequence shown here is derived from an EMBL/GenBank/DDBJ whole genome shotgun (WGS) entry which is preliminary data.</text>
</comment>
<evidence type="ECO:0000256" key="2">
    <source>
        <dbReference type="ARBA" id="ARBA00023043"/>
    </source>
</evidence>
<protein>
    <recommendedName>
        <fullName evidence="6">Ankyrin</fullName>
    </recommendedName>
</protein>
<feature type="repeat" description="ANK" evidence="3">
    <location>
        <begin position="753"/>
        <end position="786"/>
    </location>
</feature>
<gene>
    <name evidence="4" type="ORF">PG986_002177</name>
</gene>
<feature type="repeat" description="ANK" evidence="3">
    <location>
        <begin position="481"/>
        <end position="513"/>
    </location>
</feature>
<dbReference type="SMART" id="SM00248">
    <property type="entry name" value="ANK"/>
    <property type="match status" value="16"/>
</dbReference>
<organism evidence="4 5">
    <name type="scientific">Apiospora aurea</name>
    <dbReference type="NCBI Taxonomy" id="335848"/>
    <lineage>
        <taxon>Eukaryota</taxon>
        <taxon>Fungi</taxon>
        <taxon>Dikarya</taxon>
        <taxon>Ascomycota</taxon>
        <taxon>Pezizomycotina</taxon>
        <taxon>Sordariomycetes</taxon>
        <taxon>Xylariomycetidae</taxon>
        <taxon>Amphisphaeriales</taxon>
        <taxon>Apiosporaceae</taxon>
        <taxon>Apiospora</taxon>
    </lineage>
</organism>